<dbReference type="NCBIfam" id="TIGR01764">
    <property type="entry name" value="excise"/>
    <property type="match status" value="1"/>
</dbReference>
<dbReference type="EMBL" id="LGKP01000014">
    <property type="protein sequence ID" value="KPL90010.1"/>
    <property type="molecule type" value="Genomic_DNA"/>
</dbReference>
<dbReference type="Proteomes" id="UP000050277">
    <property type="component" value="Unassembled WGS sequence"/>
</dbReference>
<gene>
    <name evidence="2" type="ORF">SE18_08645</name>
</gene>
<reference evidence="2 3" key="1">
    <citation type="submission" date="2015-07" db="EMBL/GenBank/DDBJ databases">
        <title>Whole genome sequence of Herpetosiphon geysericola DSM 7119.</title>
        <authorList>
            <person name="Hemp J."/>
            <person name="Ward L.M."/>
            <person name="Pace L.A."/>
            <person name="Fischer W.W."/>
        </authorList>
    </citation>
    <scope>NUCLEOTIDE SEQUENCE [LARGE SCALE GENOMIC DNA]</scope>
    <source>
        <strain evidence="2 3">DSM 7119</strain>
    </source>
</reference>
<dbReference type="InterPro" id="IPR010093">
    <property type="entry name" value="SinI_DNA-bd"/>
</dbReference>
<keyword evidence="3" id="KW-1185">Reference proteome</keyword>
<sequence>MALDDFITVQDAARKLGVTPSRVYQLIRENVIKADHVGEQKTIMLVSKAELNRYIQSLSLKSEAPPAGASR</sequence>
<dbReference type="Pfam" id="PF12728">
    <property type="entry name" value="HTH_17"/>
    <property type="match status" value="1"/>
</dbReference>
<dbReference type="GO" id="GO:0003677">
    <property type="term" value="F:DNA binding"/>
    <property type="evidence" value="ECO:0007669"/>
    <property type="project" value="InterPro"/>
</dbReference>
<proteinExistence type="predicted"/>
<dbReference type="OrthoDB" id="3784042at2"/>
<evidence type="ECO:0000313" key="2">
    <source>
        <dbReference type="EMBL" id="KPL90010.1"/>
    </source>
</evidence>
<comment type="caution">
    <text evidence="2">The sequence shown here is derived from an EMBL/GenBank/DDBJ whole genome shotgun (WGS) entry which is preliminary data.</text>
</comment>
<protein>
    <recommendedName>
        <fullName evidence="1">Helix-turn-helix domain-containing protein</fullName>
    </recommendedName>
</protein>
<name>A0A0N8GSR2_9CHLR</name>
<dbReference type="InterPro" id="IPR041657">
    <property type="entry name" value="HTH_17"/>
</dbReference>
<evidence type="ECO:0000259" key="1">
    <source>
        <dbReference type="Pfam" id="PF12728"/>
    </source>
</evidence>
<feature type="domain" description="Helix-turn-helix" evidence="1">
    <location>
        <begin position="7"/>
        <end position="57"/>
    </location>
</feature>
<accession>A0A0N8GSR2</accession>
<organism evidence="2 3">
    <name type="scientific">Herpetosiphon geysericola</name>
    <dbReference type="NCBI Taxonomy" id="70996"/>
    <lineage>
        <taxon>Bacteria</taxon>
        <taxon>Bacillati</taxon>
        <taxon>Chloroflexota</taxon>
        <taxon>Chloroflexia</taxon>
        <taxon>Herpetosiphonales</taxon>
        <taxon>Herpetosiphonaceae</taxon>
        <taxon>Herpetosiphon</taxon>
    </lineage>
</organism>
<dbReference type="RefSeq" id="WP_054534042.1">
    <property type="nucleotide sequence ID" value="NZ_LGKP01000014.1"/>
</dbReference>
<dbReference type="AlphaFoldDB" id="A0A0N8GSR2"/>
<evidence type="ECO:0000313" key="3">
    <source>
        <dbReference type="Proteomes" id="UP000050277"/>
    </source>
</evidence>